<accession>A0ABW8GP53</accession>
<dbReference type="PANTHER" id="PTHR33973">
    <property type="entry name" value="OS07G0153300 PROTEIN"/>
    <property type="match status" value="1"/>
</dbReference>
<evidence type="ECO:0000313" key="2">
    <source>
        <dbReference type="EMBL" id="MFJ5446703.1"/>
    </source>
</evidence>
<reference evidence="2 3" key="1">
    <citation type="submission" date="2024-11" db="EMBL/GenBank/DDBJ databases">
        <authorList>
            <person name="Kaparullina E.N."/>
            <person name="Delegan Y.A."/>
            <person name="Doronina N.V."/>
        </authorList>
    </citation>
    <scope>NUCLEOTIDE SEQUENCE [LARGE SCALE GENOMIC DNA]</scope>
    <source>
        <strain evidence="2 3">7sh_L</strain>
    </source>
</reference>
<gene>
    <name evidence="2" type="ORF">ACIKP9_10735</name>
</gene>
<comment type="caution">
    <text evidence="2">The sequence shown here is derived from an EMBL/GenBank/DDBJ whole genome shotgun (WGS) entry which is preliminary data.</text>
</comment>
<dbReference type="Pfam" id="PF07103">
    <property type="entry name" value="DUF1365"/>
    <property type="match status" value="1"/>
</dbReference>
<organism evidence="2 3">
    <name type="scientific">Methylobacillus methanolivorans</name>
    <dbReference type="NCBI Taxonomy" id="1848927"/>
    <lineage>
        <taxon>Bacteria</taxon>
        <taxon>Pseudomonadati</taxon>
        <taxon>Pseudomonadota</taxon>
        <taxon>Betaproteobacteria</taxon>
        <taxon>Nitrosomonadales</taxon>
        <taxon>Methylophilaceae</taxon>
        <taxon>Methylobacillus</taxon>
    </lineage>
</organism>
<dbReference type="EMBL" id="JBIWXY010000002">
    <property type="protein sequence ID" value="MFJ5446703.1"/>
    <property type="molecule type" value="Genomic_DNA"/>
</dbReference>
<name>A0ABW8GP53_9PROT</name>
<dbReference type="InterPro" id="IPR010775">
    <property type="entry name" value="DUF1365"/>
</dbReference>
<sequence>MTEIADMELGLGKVMHTRTRPLPNHFVYPVFCLRIPLRQLSNLRARQSWIFAVNRWRLLSFHERDHGDCQGDLLGWLERQLESAGIVMPAGEIWLQAMPRVLGYVFNPVSFWYLHNEDGTLRAILAEVNNTFGEHHQYLLVAEDNGPIVADTVLECRKAFHVSPFCNVSGYYQFKYSASGHRHHMAINYFDHESSHTPLIATSINCHVGPATTGAMFSAFCQMPLMTLGVVFRIHWQALRLWLKKTPFHSKPTAPEQSLTYNQRKHGNEKQV</sequence>
<evidence type="ECO:0000313" key="3">
    <source>
        <dbReference type="Proteomes" id="UP001617669"/>
    </source>
</evidence>
<dbReference type="Proteomes" id="UP001617669">
    <property type="component" value="Unassembled WGS sequence"/>
</dbReference>
<dbReference type="RefSeq" id="WP_400882527.1">
    <property type="nucleotide sequence ID" value="NZ_JBIWXY010000002.1"/>
</dbReference>
<dbReference type="PANTHER" id="PTHR33973:SF4">
    <property type="entry name" value="OS07G0153300 PROTEIN"/>
    <property type="match status" value="1"/>
</dbReference>
<proteinExistence type="predicted"/>
<protein>
    <submittedName>
        <fullName evidence="2">DUF1365 domain-containing protein</fullName>
    </submittedName>
</protein>
<keyword evidence="3" id="KW-1185">Reference proteome</keyword>
<evidence type="ECO:0000256" key="1">
    <source>
        <dbReference type="SAM" id="MobiDB-lite"/>
    </source>
</evidence>
<feature type="region of interest" description="Disordered" evidence="1">
    <location>
        <begin position="250"/>
        <end position="272"/>
    </location>
</feature>